<dbReference type="Gene3D" id="1.10.30.50">
    <property type="match status" value="1"/>
</dbReference>
<dbReference type="Proteomes" id="UP001597041">
    <property type="component" value="Unassembled WGS sequence"/>
</dbReference>
<dbReference type="InterPro" id="IPR002711">
    <property type="entry name" value="HNH"/>
</dbReference>
<dbReference type="RefSeq" id="WP_379592248.1">
    <property type="nucleotide sequence ID" value="NZ_JBHTKK010000013.1"/>
</dbReference>
<evidence type="ECO:0000259" key="1">
    <source>
        <dbReference type="SMART" id="SM00507"/>
    </source>
</evidence>
<comment type="caution">
    <text evidence="2">The sequence shown here is derived from an EMBL/GenBank/DDBJ whole genome shotgun (WGS) entry which is preliminary data.</text>
</comment>
<keyword evidence="2" id="KW-0378">Hydrolase</keyword>
<reference evidence="3" key="1">
    <citation type="journal article" date="2019" name="Int. J. Syst. Evol. Microbiol.">
        <title>The Global Catalogue of Microorganisms (GCM) 10K type strain sequencing project: providing services to taxonomists for standard genome sequencing and annotation.</title>
        <authorList>
            <consortium name="The Broad Institute Genomics Platform"/>
            <consortium name="The Broad Institute Genome Sequencing Center for Infectious Disease"/>
            <person name="Wu L."/>
            <person name="Ma J."/>
        </authorList>
    </citation>
    <scope>NUCLEOTIDE SEQUENCE [LARGE SCALE GENOMIC DNA]</scope>
    <source>
        <strain evidence="3">CCUG 56608</strain>
    </source>
</reference>
<keyword evidence="2" id="KW-0255">Endonuclease</keyword>
<dbReference type="EMBL" id="JBHTKK010000013">
    <property type="protein sequence ID" value="MFD1066670.1"/>
    <property type="molecule type" value="Genomic_DNA"/>
</dbReference>
<accession>A0ABW3NJ81</accession>
<dbReference type="Pfam" id="PF01844">
    <property type="entry name" value="HNH"/>
    <property type="match status" value="1"/>
</dbReference>
<dbReference type="InterPro" id="IPR003615">
    <property type="entry name" value="HNH_nuc"/>
</dbReference>
<evidence type="ECO:0000313" key="2">
    <source>
        <dbReference type="EMBL" id="MFD1066670.1"/>
    </source>
</evidence>
<keyword evidence="3" id="KW-1185">Reference proteome</keyword>
<keyword evidence="2" id="KW-0540">Nuclease</keyword>
<dbReference type="GO" id="GO:0004519">
    <property type="term" value="F:endonuclease activity"/>
    <property type="evidence" value="ECO:0007669"/>
    <property type="project" value="UniProtKB-KW"/>
</dbReference>
<evidence type="ECO:0000313" key="3">
    <source>
        <dbReference type="Proteomes" id="UP001597041"/>
    </source>
</evidence>
<dbReference type="SMART" id="SM00507">
    <property type="entry name" value="HNHc"/>
    <property type="match status" value="1"/>
</dbReference>
<gene>
    <name evidence="2" type="ORF">ACFQ19_11600</name>
</gene>
<dbReference type="CDD" id="cd00085">
    <property type="entry name" value="HNHc"/>
    <property type="match status" value="1"/>
</dbReference>
<organism evidence="2 3">
    <name type="scientific">Oceanobacillus locisalsi</name>
    <dbReference type="NCBI Taxonomy" id="546107"/>
    <lineage>
        <taxon>Bacteria</taxon>
        <taxon>Bacillati</taxon>
        <taxon>Bacillota</taxon>
        <taxon>Bacilli</taxon>
        <taxon>Bacillales</taxon>
        <taxon>Bacillaceae</taxon>
        <taxon>Oceanobacillus</taxon>
    </lineage>
</organism>
<feature type="domain" description="HNH nuclease" evidence="1">
    <location>
        <begin position="3"/>
        <end position="65"/>
    </location>
</feature>
<proteinExistence type="predicted"/>
<sequence length="118" mass="13987">MNKKRQAIWDKSGGKCWYCGCNLPEKGWHADHFEPIQRNWWNGTCEHPERDTVENLVPACASCNLNKHSMPLESWRKIIQGYVFSLNRDSTQYRLAKRYGLVQETEVKVTFWFEENGY</sequence>
<name>A0ABW3NJ81_9BACI</name>
<protein>
    <submittedName>
        <fullName evidence="2">HNH endonuclease</fullName>
    </submittedName>
</protein>